<accession>A0A919S1D1</accession>
<organism evidence="1 2">
    <name type="scientific">Clostridium polyendosporum</name>
    <dbReference type="NCBI Taxonomy" id="69208"/>
    <lineage>
        <taxon>Bacteria</taxon>
        <taxon>Bacillati</taxon>
        <taxon>Bacillota</taxon>
        <taxon>Clostridia</taxon>
        <taxon>Eubacteriales</taxon>
        <taxon>Clostridiaceae</taxon>
        <taxon>Clostridium</taxon>
    </lineage>
</organism>
<dbReference type="InterPro" id="IPR047175">
    <property type="entry name" value="CotS-like"/>
</dbReference>
<gene>
    <name evidence="1" type="ORF">CPJCM30710_23100</name>
</gene>
<proteinExistence type="predicted"/>
<dbReference type="PANTHER" id="PTHR39179">
    <property type="entry name" value="SPORE COAT PROTEIN I"/>
    <property type="match status" value="1"/>
</dbReference>
<comment type="caution">
    <text evidence="1">The sequence shown here is derived from an EMBL/GenBank/DDBJ whole genome shotgun (WGS) entry which is preliminary data.</text>
</comment>
<dbReference type="Gene3D" id="3.90.1200.10">
    <property type="match status" value="1"/>
</dbReference>
<dbReference type="AlphaFoldDB" id="A0A919S1D1"/>
<dbReference type="InterPro" id="IPR014255">
    <property type="entry name" value="Spore_coat_CotS"/>
</dbReference>
<protein>
    <submittedName>
        <fullName evidence="1">Spore coat protein</fullName>
    </submittedName>
</protein>
<reference evidence="1" key="1">
    <citation type="submission" date="2021-03" db="EMBL/GenBank/DDBJ databases">
        <title>Taxonomic study of Clostridium polyendosporum from meadow-gley soil under rice.</title>
        <authorList>
            <person name="Kobayashi H."/>
            <person name="Tanizawa Y."/>
            <person name="Yagura M."/>
        </authorList>
    </citation>
    <scope>NUCLEOTIDE SEQUENCE</scope>
    <source>
        <strain evidence="1">JCM 30710</strain>
    </source>
</reference>
<name>A0A919S1D1_9CLOT</name>
<dbReference type="GO" id="GO:0042601">
    <property type="term" value="C:endospore-forming forespore"/>
    <property type="evidence" value="ECO:0007669"/>
    <property type="project" value="TreeGrafter"/>
</dbReference>
<keyword evidence="2" id="KW-1185">Reference proteome</keyword>
<evidence type="ECO:0000313" key="1">
    <source>
        <dbReference type="EMBL" id="GIM29644.1"/>
    </source>
</evidence>
<dbReference type="Pfam" id="PF01633">
    <property type="entry name" value="Choline_kinase"/>
    <property type="match status" value="1"/>
</dbReference>
<dbReference type="NCBIfam" id="TIGR02906">
    <property type="entry name" value="spore_CotS"/>
    <property type="match status" value="1"/>
</dbReference>
<dbReference type="InterPro" id="IPR011009">
    <property type="entry name" value="Kinase-like_dom_sf"/>
</dbReference>
<dbReference type="EMBL" id="BOPZ01000020">
    <property type="protein sequence ID" value="GIM29644.1"/>
    <property type="molecule type" value="Genomic_DNA"/>
</dbReference>
<sequence length="349" mass="41479">MLKVKYGDKKYLCAYDLNVELFDMYNLQVEDVVPLRSVYILDTSIGKKILKRIDYSKERLDFICTSLDYIKQNFSRILTIEKCKDGKNFVQWKNGLYIILGLIEGRESAFSNQVDLYLASKALGELHNASLGLFECVGEAGMLEDNVTLNDLSYYFDMAYEDLIKFKDQVARYSYKNDFDKLYMDNVDYYLKQIYECKQSINLEAYSKLCKDSSKIVLCHNDLAHHNILIKNNEAHFIDFDYCTIDIRVKDLATFILKSIKNFSFDIEKCKEILRVYNEVALLNKSEYELLYILLKFPHDFYTCTRDYYYKKKDWGEDIFLYKLSNKLEFKEDREDFLKEFKLNILENM</sequence>
<dbReference type="PANTHER" id="PTHR39179:SF1">
    <property type="entry name" value="SPORE COAT PROTEIN I"/>
    <property type="match status" value="1"/>
</dbReference>
<keyword evidence="1" id="KW-0946">Virion</keyword>
<keyword evidence="1" id="KW-0167">Capsid protein</keyword>
<dbReference type="Proteomes" id="UP000679179">
    <property type="component" value="Unassembled WGS sequence"/>
</dbReference>
<evidence type="ECO:0000313" key="2">
    <source>
        <dbReference type="Proteomes" id="UP000679179"/>
    </source>
</evidence>
<dbReference type="Gene3D" id="3.30.200.20">
    <property type="entry name" value="Phosphorylase Kinase, domain 1"/>
    <property type="match status" value="1"/>
</dbReference>
<dbReference type="SUPFAM" id="SSF56112">
    <property type="entry name" value="Protein kinase-like (PK-like)"/>
    <property type="match status" value="1"/>
</dbReference>